<proteinExistence type="predicted"/>
<evidence type="ECO:0000259" key="4">
    <source>
        <dbReference type="PROSITE" id="PS51379"/>
    </source>
</evidence>
<dbReference type="PANTHER" id="PTHR42827:SF1">
    <property type="entry name" value="IRON-SULFUR CLUSTER-BINDING PROTEIN"/>
    <property type="match status" value="1"/>
</dbReference>
<dbReference type="Gene3D" id="3.30.1050.10">
    <property type="entry name" value="SCP2 sterol-binding domain"/>
    <property type="match status" value="1"/>
</dbReference>
<dbReference type="SUPFAM" id="SSF55718">
    <property type="entry name" value="SCP-like"/>
    <property type="match status" value="1"/>
</dbReference>
<dbReference type="PROSITE" id="PS00198">
    <property type="entry name" value="4FE4S_FER_1"/>
    <property type="match status" value="1"/>
</dbReference>
<dbReference type="PANTHER" id="PTHR42827">
    <property type="entry name" value="IRON-SULFUR CLUSTER-BINDING PROTEIN-RELATED"/>
    <property type="match status" value="1"/>
</dbReference>
<evidence type="ECO:0000256" key="3">
    <source>
        <dbReference type="ARBA" id="ARBA00023014"/>
    </source>
</evidence>
<keyword evidence="2" id="KW-0408">Iron</keyword>
<dbReference type="InterPro" id="IPR017900">
    <property type="entry name" value="4Fe4S_Fe_S_CS"/>
</dbReference>
<evidence type="ECO:0000313" key="5">
    <source>
        <dbReference type="EMBL" id="NBG95053.1"/>
    </source>
</evidence>
<evidence type="ECO:0000313" key="6">
    <source>
        <dbReference type="Proteomes" id="UP000470384"/>
    </source>
</evidence>
<dbReference type="SUPFAM" id="SSF46548">
    <property type="entry name" value="alpha-helical ferredoxin"/>
    <property type="match status" value="1"/>
</dbReference>
<dbReference type="Pfam" id="PF00037">
    <property type="entry name" value="Fer4"/>
    <property type="match status" value="1"/>
</dbReference>
<reference evidence="5 6" key="1">
    <citation type="journal article" date="2016" name="Int. J. Syst. Evol. Microbiol.">
        <title>Pyruvatibacter mobilis gen. nov., sp. nov., a marine bacterium from the culture broth of Picochlorum sp. 122.</title>
        <authorList>
            <person name="Wang G."/>
            <person name="Tang M."/>
            <person name="Wu H."/>
            <person name="Dai S."/>
            <person name="Li T."/>
            <person name="Chen C."/>
            <person name="He H."/>
            <person name="Fan J."/>
            <person name="Xiang W."/>
            <person name="Li X."/>
        </authorList>
    </citation>
    <scope>NUCLEOTIDE SEQUENCE [LARGE SCALE GENOMIC DNA]</scope>
    <source>
        <strain evidence="5 6">GYP-11</strain>
    </source>
</reference>
<sequence>MALEDQQAVIRFREKQAQRPARTGPVDSAWLRELALECGADDVGFVAITREELQPQILKLTKLMPKVQTVISLVCRMNRSAVQSTTRSVVNHEFHETYDEVNHVARRLVRKLSDAGYSAMNAVAAFPMEMQNFPGDTIPIHHKPIAEAAGLGKMGLHRNVIHPKFGNFVLLDSVLIAHEVTEQSQALDYSPCLDCKLCVSVCPVEAIGMDGTFNFSACYTHNYRDFMGGFVDWVDQIVEAKDRDDFRSRVHESETASVWQSLSYKPNYKAAYCVSVCPAGEDVMGEFLDDRIAFNKEYVAPYKDIRERVYVLPGSDAEDSVPKRYPSKTAIRVGWALNPRDIFSFLVNLTLTFQRRQAKGMNVTVNLVMAGADSDTAPMEASLRIADGRFEALFWHAPEADMTVTCSQADFMAMFRQDFDLEAALGDGRVSASADAQTLRRLIKCFPRYGHYVPEVVRAEAAVAAE</sequence>
<dbReference type="Proteomes" id="UP000470384">
    <property type="component" value="Unassembled WGS sequence"/>
</dbReference>
<dbReference type="GeneID" id="300655968"/>
<keyword evidence="1" id="KW-0479">Metal-binding</keyword>
<dbReference type="AlphaFoldDB" id="A0A845Q8U1"/>
<keyword evidence="3" id="KW-0411">Iron-sulfur</keyword>
<dbReference type="EMBL" id="WXYQ01000004">
    <property type="protein sequence ID" value="NBG95053.1"/>
    <property type="molecule type" value="Genomic_DNA"/>
</dbReference>
<dbReference type="PROSITE" id="PS51379">
    <property type="entry name" value="4FE4S_FER_2"/>
    <property type="match status" value="1"/>
</dbReference>
<dbReference type="GO" id="GO:0051536">
    <property type="term" value="F:iron-sulfur cluster binding"/>
    <property type="evidence" value="ECO:0007669"/>
    <property type="project" value="UniProtKB-KW"/>
</dbReference>
<dbReference type="OrthoDB" id="9796486at2"/>
<name>A0A845Q8U1_9HYPH</name>
<dbReference type="InterPro" id="IPR036527">
    <property type="entry name" value="SCP2_sterol-bd_dom_sf"/>
</dbReference>
<gene>
    <name evidence="5" type="ORF">GTQ45_04850</name>
</gene>
<dbReference type="InterPro" id="IPR017896">
    <property type="entry name" value="4Fe4S_Fe-S-bd"/>
</dbReference>
<evidence type="ECO:0000256" key="2">
    <source>
        <dbReference type="ARBA" id="ARBA00023004"/>
    </source>
</evidence>
<keyword evidence="6" id="KW-1185">Reference proteome</keyword>
<dbReference type="GO" id="GO:0046872">
    <property type="term" value="F:metal ion binding"/>
    <property type="evidence" value="ECO:0007669"/>
    <property type="project" value="UniProtKB-KW"/>
</dbReference>
<feature type="domain" description="4Fe-4S ferredoxin-type" evidence="4">
    <location>
        <begin position="183"/>
        <end position="212"/>
    </location>
</feature>
<dbReference type="Gene3D" id="3.30.70.3270">
    <property type="match status" value="1"/>
</dbReference>
<accession>A0A845Q8U1</accession>
<protein>
    <submittedName>
        <fullName evidence="5">4Fe-4S ferredoxin</fullName>
    </submittedName>
</protein>
<evidence type="ECO:0000256" key="1">
    <source>
        <dbReference type="ARBA" id="ARBA00022723"/>
    </source>
</evidence>
<organism evidence="5 6">
    <name type="scientific">Pyruvatibacter mobilis</name>
    <dbReference type="NCBI Taxonomy" id="1712261"/>
    <lineage>
        <taxon>Bacteria</taxon>
        <taxon>Pseudomonadati</taxon>
        <taxon>Pseudomonadota</taxon>
        <taxon>Alphaproteobacteria</taxon>
        <taxon>Hyphomicrobiales</taxon>
        <taxon>Parvibaculaceae</taxon>
        <taxon>Pyruvatibacter</taxon>
    </lineage>
</organism>
<comment type="caution">
    <text evidence="5">The sequence shown here is derived from an EMBL/GenBank/DDBJ whole genome shotgun (WGS) entry which is preliminary data.</text>
</comment>
<dbReference type="RefSeq" id="WP_160587069.1">
    <property type="nucleotide sequence ID" value="NZ_BMHN01000001.1"/>
</dbReference>